<reference evidence="1 2" key="1">
    <citation type="journal article" date="2011" name="J. Bacteriol.">
        <title>Draft genome sequence of Methylophaga aminisulfidivorans MP T.</title>
        <authorList>
            <person name="Han G.H."/>
            <person name="Kim W."/>
            <person name="Chun J."/>
            <person name="Kim S.W."/>
        </authorList>
    </citation>
    <scope>NUCLEOTIDE SEQUENCE [LARGE SCALE GENOMIC DNA]</scope>
    <source>
        <strain evidence="2">MP(T)</strain>
    </source>
</reference>
<dbReference type="eggNOG" id="COG2165">
    <property type="taxonomic scope" value="Bacteria"/>
</dbReference>
<keyword evidence="2" id="KW-1185">Reference proteome</keyword>
<dbReference type="EMBL" id="AFIG01000001">
    <property type="protein sequence ID" value="EGL55359.1"/>
    <property type="molecule type" value="Genomic_DNA"/>
</dbReference>
<proteinExistence type="predicted"/>
<dbReference type="STRING" id="1026882.MAMP_02353"/>
<dbReference type="Proteomes" id="UP000003544">
    <property type="component" value="Unassembled WGS sequence"/>
</dbReference>
<protein>
    <submittedName>
        <fullName evidence="1">Uncharacterized protein</fullName>
    </submittedName>
</protein>
<accession>F5SWB2</accession>
<comment type="caution">
    <text evidence="1">The sequence shown here is derived from an EMBL/GenBank/DDBJ whole genome shotgun (WGS) entry which is preliminary data.</text>
</comment>
<organism evidence="1 2">
    <name type="scientific">Methylophaga aminisulfidivorans MP</name>
    <dbReference type="NCBI Taxonomy" id="1026882"/>
    <lineage>
        <taxon>Bacteria</taxon>
        <taxon>Pseudomonadati</taxon>
        <taxon>Pseudomonadota</taxon>
        <taxon>Gammaproteobacteria</taxon>
        <taxon>Thiotrichales</taxon>
        <taxon>Piscirickettsiaceae</taxon>
        <taxon>Methylophaga</taxon>
    </lineage>
</organism>
<sequence>MNTYPHSLKQLVDTGYLRHIPVDPITHSHKTWELIRPVETDEVISDIRSGYRLMTSKGTPYSDW</sequence>
<evidence type="ECO:0000313" key="2">
    <source>
        <dbReference type="Proteomes" id="UP000003544"/>
    </source>
</evidence>
<dbReference type="RefSeq" id="WP_007145245.1">
    <property type="nucleotide sequence ID" value="NZ_AFIG01000001.1"/>
</dbReference>
<name>F5SWB2_9GAMM</name>
<gene>
    <name evidence="1" type="ORF">MAMP_02353</name>
</gene>
<dbReference type="AlphaFoldDB" id="F5SWB2"/>
<dbReference type="OrthoDB" id="9795612at2"/>
<evidence type="ECO:0000313" key="1">
    <source>
        <dbReference type="EMBL" id="EGL55359.1"/>
    </source>
</evidence>